<name>A0ABS3FSI7_9CYAN</name>
<feature type="compositionally biased region" description="Basic and acidic residues" evidence="1">
    <location>
        <begin position="88"/>
        <end position="98"/>
    </location>
</feature>
<evidence type="ECO:0000313" key="3">
    <source>
        <dbReference type="EMBL" id="MBO0349959.1"/>
    </source>
</evidence>
<keyword evidence="2" id="KW-0732">Signal</keyword>
<evidence type="ECO:0000313" key="4">
    <source>
        <dbReference type="Proteomes" id="UP000664844"/>
    </source>
</evidence>
<dbReference type="EMBL" id="JAFLQW010000338">
    <property type="protein sequence ID" value="MBO0349959.1"/>
    <property type="molecule type" value="Genomic_DNA"/>
</dbReference>
<feature type="signal peptide" evidence="2">
    <location>
        <begin position="1"/>
        <end position="32"/>
    </location>
</feature>
<proteinExistence type="predicted"/>
<reference evidence="3 4" key="1">
    <citation type="submission" date="2021-03" db="EMBL/GenBank/DDBJ databases">
        <title>Metabolic Capacity of the Antarctic Cyanobacterium Phormidium pseudopriestleyi that Sustains Oxygenic Photosynthesis in the Presence of Hydrogen Sulfide.</title>
        <authorList>
            <person name="Lumian J.E."/>
            <person name="Jungblut A.D."/>
            <person name="Dillon M.L."/>
            <person name="Hawes I."/>
            <person name="Doran P.T."/>
            <person name="Mackey T.J."/>
            <person name="Dick G.J."/>
            <person name="Grettenberger C.L."/>
            <person name="Sumner D.Y."/>
        </authorList>
    </citation>
    <scope>NUCLEOTIDE SEQUENCE [LARGE SCALE GENOMIC DNA]</scope>
    <source>
        <strain evidence="3 4">FRX01</strain>
    </source>
</reference>
<comment type="caution">
    <text evidence="3">The sequence shown here is derived from an EMBL/GenBank/DDBJ whole genome shotgun (WGS) entry which is preliminary data.</text>
</comment>
<feature type="region of interest" description="Disordered" evidence="1">
    <location>
        <begin position="88"/>
        <end position="118"/>
    </location>
</feature>
<sequence>MQRILSALKQIRFGLIAIACAFTFISVSGAFAFADPSLAATGLDSRLVKEEYKLDNNQRDNQLESREESYEEMLKEAKNIHTEEKAYEENLSEYREENPTPGLAEKAQGFIEKLTDTE</sequence>
<evidence type="ECO:0000256" key="2">
    <source>
        <dbReference type="SAM" id="SignalP"/>
    </source>
</evidence>
<evidence type="ECO:0000256" key="1">
    <source>
        <dbReference type="SAM" id="MobiDB-lite"/>
    </source>
</evidence>
<feature type="chain" id="PRO_5047053098" evidence="2">
    <location>
        <begin position="33"/>
        <end position="118"/>
    </location>
</feature>
<dbReference type="RefSeq" id="WP_207088463.1">
    <property type="nucleotide sequence ID" value="NZ_JAFLQW010000338.1"/>
</dbReference>
<accession>A0ABS3FSI7</accession>
<protein>
    <submittedName>
        <fullName evidence="3">Uncharacterized protein</fullName>
    </submittedName>
</protein>
<gene>
    <name evidence="3" type="ORF">J0895_12715</name>
</gene>
<dbReference type="Proteomes" id="UP000664844">
    <property type="component" value="Unassembled WGS sequence"/>
</dbReference>
<organism evidence="3 4">
    <name type="scientific">Phormidium pseudopriestleyi FRX01</name>
    <dbReference type="NCBI Taxonomy" id="1759528"/>
    <lineage>
        <taxon>Bacteria</taxon>
        <taxon>Bacillati</taxon>
        <taxon>Cyanobacteriota</taxon>
        <taxon>Cyanophyceae</taxon>
        <taxon>Oscillatoriophycideae</taxon>
        <taxon>Oscillatoriales</taxon>
        <taxon>Oscillatoriaceae</taxon>
        <taxon>Phormidium</taxon>
    </lineage>
</organism>
<keyword evidence="4" id="KW-1185">Reference proteome</keyword>